<dbReference type="PANTHER" id="PTHR45036">
    <property type="entry name" value="METHYLTRANSFERASE LIKE 7B"/>
    <property type="match status" value="1"/>
</dbReference>
<protein>
    <recommendedName>
        <fullName evidence="2">Methyltransferase type 11 domain-containing protein</fullName>
    </recommendedName>
</protein>
<keyword evidence="1" id="KW-0472">Membrane</keyword>
<organism evidence="3 4">
    <name type="scientific">Ceratodon purpureus</name>
    <name type="common">Fire moss</name>
    <name type="synonym">Dicranum purpureum</name>
    <dbReference type="NCBI Taxonomy" id="3225"/>
    <lineage>
        <taxon>Eukaryota</taxon>
        <taxon>Viridiplantae</taxon>
        <taxon>Streptophyta</taxon>
        <taxon>Embryophyta</taxon>
        <taxon>Bryophyta</taxon>
        <taxon>Bryophytina</taxon>
        <taxon>Bryopsida</taxon>
        <taxon>Dicranidae</taxon>
        <taxon>Pseudoditrichales</taxon>
        <taxon>Ditrichaceae</taxon>
        <taxon>Ceratodon</taxon>
    </lineage>
</organism>
<dbReference type="InterPro" id="IPR013216">
    <property type="entry name" value="Methyltransf_11"/>
</dbReference>
<dbReference type="PANTHER" id="PTHR45036:SF1">
    <property type="entry name" value="METHYLTRANSFERASE LIKE 7A"/>
    <property type="match status" value="1"/>
</dbReference>
<feature type="domain" description="Methyltransferase type 11" evidence="2">
    <location>
        <begin position="119"/>
        <end position="208"/>
    </location>
</feature>
<dbReference type="EMBL" id="CM026422">
    <property type="protein sequence ID" value="KAG0585375.1"/>
    <property type="molecule type" value="Genomic_DNA"/>
</dbReference>
<dbReference type="Gene3D" id="3.40.50.150">
    <property type="entry name" value="Vaccinia Virus protein VP39"/>
    <property type="match status" value="1"/>
</dbReference>
<keyword evidence="1" id="KW-1133">Transmembrane helix</keyword>
<accession>A0A8T0IQQ8</accession>
<dbReference type="InterPro" id="IPR052356">
    <property type="entry name" value="Thiol_S-MT"/>
</dbReference>
<dbReference type="Proteomes" id="UP000822688">
    <property type="component" value="Chromosome 2"/>
</dbReference>
<dbReference type="Pfam" id="PF08241">
    <property type="entry name" value="Methyltransf_11"/>
    <property type="match status" value="1"/>
</dbReference>
<name>A0A8T0IQQ8_CERPU</name>
<gene>
    <name evidence="3" type="ORF">KC19_2G007000</name>
</gene>
<keyword evidence="1" id="KW-0812">Transmembrane</keyword>
<evidence type="ECO:0000259" key="2">
    <source>
        <dbReference type="Pfam" id="PF08241"/>
    </source>
</evidence>
<evidence type="ECO:0000313" key="4">
    <source>
        <dbReference type="Proteomes" id="UP000822688"/>
    </source>
</evidence>
<dbReference type="AlphaFoldDB" id="A0A8T0IQQ8"/>
<dbReference type="InterPro" id="IPR029063">
    <property type="entry name" value="SAM-dependent_MTases_sf"/>
</dbReference>
<reference evidence="3" key="1">
    <citation type="submission" date="2020-06" db="EMBL/GenBank/DDBJ databases">
        <title>WGS assembly of Ceratodon purpureus strain R40.</title>
        <authorList>
            <person name="Carey S.B."/>
            <person name="Jenkins J."/>
            <person name="Shu S."/>
            <person name="Lovell J.T."/>
            <person name="Sreedasyam A."/>
            <person name="Maumus F."/>
            <person name="Tiley G.P."/>
            <person name="Fernandez-Pozo N."/>
            <person name="Barry K."/>
            <person name="Chen C."/>
            <person name="Wang M."/>
            <person name="Lipzen A."/>
            <person name="Daum C."/>
            <person name="Saski C.A."/>
            <person name="Payton A.C."/>
            <person name="Mcbreen J.C."/>
            <person name="Conrad R.E."/>
            <person name="Kollar L.M."/>
            <person name="Olsson S."/>
            <person name="Huttunen S."/>
            <person name="Landis J.B."/>
            <person name="Wickett N.J."/>
            <person name="Johnson M.G."/>
            <person name="Rensing S.A."/>
            <person name="Grimwood J."/>
            <person name="Schmutz J."/>
            <person name="Mcdaniel S.F."/>
        </authorList>
    </citation>
    <scope>NUCLEOTIDE SEQUENCE</scope>
    <source>
        <strain evidence="3">R40</strain>
    </source>
</reference>
<dbReference type="GO" id="GO:0008757">
    <property type="term" value="F:S-adenosylmethionine-dependent methyltransferase activity"/>
    <property type="evidence" value="ECO:0007669"/>
    <property type="project" value="InterPro"/>
</dbReference>
<keyword evidence="4" id="KW-1185">Reference proteome</keyword>
<proteinExistence type="predicted"/>
<feature type="transmembrane region" description="Helical" evidence="1">
    <location>
        <begin position="76"/>
        <end position="97"/>
    </location>
</feature>
<sequence length="317" mass="34387">MAFACTASSCVTGSTLQWRLSPLHPVRPLSSSSMFSSDAAKLLRLRVAAPALLRIRRRAPRAMALPAPTEAETQSFLIAVAVTGALSFGVFRAIVYFRMQYFIAAMLGRHVPKGGARVLDLGIREGRNLYYYPKDTVQVIAVTSKPNLQLLESQGVNAKVPIRVAPDCSKIPANSMDAVVSVYGMAEMSDEEVASALSDAARVLKPGKPLIYVENVGSENALVRAAQQLIESIAKVVGSNYRVTRDVLPFVQNTEGLGDLKYETILGFQDPHLVGIAIKQGRTPTTTPSGIGKERVYKKDRAPKKDFAPKKVEFPGQ</sequence>
<dbReference type="OrthoDB" id="416496at2759"/>
<evidence type="ECO:0000256" key="1">
    <source>
        <dbReference type="SAM" id="Phobius"/>
    </source>
</evidence>
<dbReference type="SUPFAM" id="SSF53335">
    <property type="entry name" value="S-adenosyl-L-methionine-dependent methyltransferases"/>
    <property type="match status" value="1"/>
</dbReference>
<evidence type="ECO:0000313" key="3">
    <source>
        <dbReference type="EMBL" id="KAG0585375.1"/>
    </source>
</evidence>
<comment type="caution">
    <text evidence="3">The sequence shown here is derived from an EMBL/GenBank/DDBJ whole genome shotgun (WGS) entry which is preliminary data.</text>
</comment>